<reference evidence="4 5" key="1">
    <citation type="journal article" date="2019" name="Appl. Microbiol. Biotechnol.">
        <title>Genome sequence of Isaria javanica and comparative genome analysis insights into family S53 peptidase evolution in fungal entomopathogens.</title>
        <authorList>
            <person name="Lin R."/>
            <person name="Zhang X."/>
            <person name="Xin B."/>
            <person name="Zou M."/>
            <person name="Gao Y."/>
            <person name="Qin F."/>
            <person name="Hu Q."/>
            <person name="Xie B."/>
            <person name="Cheng X."/>
        </authorList>
    </citation>
    <scope>NUCLEOTIDE SEQUENCE [LARGE SCALE GENOMIC DNA]</scope>
    <source>
        <strain evidence="4 5">IJ1G</strain>
    </source>
</reference>
<dbReference type="InterPro" id="IPR052766">
    <property type="entry name" value="S41A_metabolite_peptidase"/>
</dbReference>
<evidence type="ECO:0000259" key="3">
    <source>
        <dbReference type="Pfam" id="PF23658"/>
    </source>
</evidence>
<dbReference type="Pfam" id="PF03572">
    <property type="entry name" value="Peptidase_S41"/>
    <property type="match status" value="1"/>
</dbReference>
<dbReference type="InterPro" id="IPR005151">
    <property type="entry name" value="Tail-specific_protease"/>
</dbReference>
<evidence type="ECO:0000313" key="4">
    <source>
        <dbReference type="EMBL" id="TQV92541.1"/>
    </source>
</evidence>
<feature type="compositionally biased region" description="Pro residues" evidence="1">
    <location>
        <begin position="331"/>
        <end position="344"/>
    </location>
</feature>
<dbReference type="STRING" id="43265.A0A545VR95"/>
<keyword evidence="5" id="KW-1185">Reference proteome</keyword>
<accession>A0A545VR95</accession>
<sequence>MKLLRLIPIAGSALSLAPYRNLMNGAIKASPYVIESDVQVTSNMDPCAMISRAFEAATKNKTSQAPIILDLRPSVGTACLKSIPVATERNIALLGYLRPYVDYQSTLEILKNPPDEYLLPGVDVIGGMKAMKDKLKGNGYQTQFDVMMDLQSLFIAANDNHFGYTPGILSAFRQSRQGLSFVSVSSDGLKLPEVFAAQDIFTPVNGSWVPSPIDTVDGQDVYEFLENEALRTPQGHQDPDASLNTLFASIPREATGAPVGATLSVFEIPDNYTIVHKNGTSRMVMNSIVTLPTIDLCGIRSGQDFRQRFEVPPEKPPKTQKPDRDNKPQRSRPPPPEPTVPGYPLPLVKHSNNNVASYTLNETEFRDTTVISFLSFVALNVDDPLSADFDLNSFIREFGDVVDRTAKTAKKEGRDKLVLDLSGNNGGSLDLVDFAYTVFFPGAPFDAFDRYRLNGGLELEGKVASYNESASILAGPEGLPFGPDNRTIESADAFFVSPPVKGQRLTSAFHRDPSARYLIKPDLFLRGYEPDRRRSNQKPSAPWKPENIVILTDGTCESACSIFTGLMVRNFGIRTIALGGRPLNKPMQAIGGVKGSQVLSNGENKAAVTEFVQRAKQNRNDRSLLQDISGIPSTQGPPILPFLEDRANGGSVNSRNAYSGDDADGFPLHFKYEAANCRLFYTRDMVVDVAESWRQAAKIAFGNGTCVDGSTVDPAGLIASKAPAFDPSVRGRAQAIPRPTLKGTKD</sequence>
<dbReference type="InterPro" id="IPR029045">
    <property type="entry name" value="ClpP/crotonase-like_dom_sf"/>
</dbReference>
<organism evidence="4 5">
    <name type="scientific">Cordyceps javanica</name>
    <dbReference type="NCBI Taxonomy" id="43265"/>
    <lineage>
        <taxon>Eukaryota</taxon>
        <taxon>Fungi</taxon>
        <taxon>Dikarya</taxon>
        <taxon>Ascomycota</taxon>
        <taxon>Pezizomycotina</taxon>
        <taxon>Sordariomycetes</taxon>
        <taxon>Hypocreomycetidae</taxon>
        <taxon>Hypocreales</taxon>
        <taxon>Cordycipitaceae</taxon>
        <taxon>Cordyceps</taxon>
    </lineage>
</organism>
<dbReference type="SUPFAM" id="SSF52096">
    <property type="entry name" value="ClpP/crotonase"/>
    <property type="match status" value="1"/>
</dbReference>
<dbReference type="EMBL" id="SPUK01000015">
    <property type="protein sequence ID" value="TQV92541.1"/>
    <property type="molecule type" value="Genomic_DNA"/>
</dbReference>
<dbReference type="Proteomes" id="UP000315783">
    <property type="component" value="Unassembled WGS sequence"/>
</dbReference>
<protein>
    <submittedName>
        <fullName evidence="4">Peptidase s41 family protein</fullName>
    </submittedName>
</protein>
<gene>
    <name evidence="4" type="ORF">IF1G_09059</name>
</gene>
<dbReference type="AlphaFoldDB" id="A0A545VR95"/>
<dbReference type="PANTHER" id="PTHR37049:SF4">
    <property type="entry name" value="RHODANESE DOMAIN-CONTAINING PROTEIN"/>
    <property type="match status" value="1"/>
</dbReference>
<feature type="compositionally biased region" description="Basic and acidic residues" evidence="1">
    <location>
        <begin position="308"/>
        <end position="328"/>
    </location>
</feature>
<evidence type="ECO:0000259" key="2">
    <source>
        <dbReference type="Pfam" id="PF03572"/>
    </source>
</evidence>
<feature type="region of interest" description="Disordered" evidence="1">
    <location>
        <begin position="308"/>
        <end position="346"/>
    </location>
</feature>
<evidence type="ECO:0000256" key="1">
    <source>
        <dbReference type="SAM" id="MobiDB-lite"/>
    </source>
</evidence>
<feature type="domain" description="CPAF-like PDZ" evidence="3">
    <location>
        <begin position="176"/>
        <end position="290"/>
    </location>
</feature>
<dbReference type="Gene3D" id="3.90.226.10">
    <property type="entry name" value="2-enoyl-CoA Hydratase, Chain A, domain 1"/>
    <property type="match status" value="1"/>
</dbReference>
<dbReference type="GO" id="GO:0008236">
    <property type="term" value="F:serine-type peptidase activity"/>
    <property type="evidence" value="ECO:0007669"/>
    <property type="project" value="InterPro"/>
</dbReference>
<comment type="caution">
    <text evidence="4">The sequence shown here is derived from an EMBL/GenBank/DDBJ whole genome shotgun (WGS) entry which is preliminary data.</text>
</comment>
<name>A0A545VR95_9HYPO</name>
<dbReference type="PANTHER" id="PTHR37049">
    <property type="entry name" value="PEPTIDASE S41 FAMILY PROTEIN"/>
    <property type="match status" value="1"/>
</dbReference>
<dbReference type="OrthoDB" id="27214at2759"/>
<dbReference type="InterPro" id="IPR056186">
    <property type="entry name" value="PDZ_CPAF-rel"/>
</dbReference>
<dbReference type="GO" id="GO:0006508">
    <property type="term" value="P:proteolysis"/>
    <property type="evidence" value="ECO:0007669"/>
    <property type="project" value="InterPro"/>
</dbReference>
<evidence type="ECO:0000313" key="5">
    <source>
        <dbReference type="Proteomes" id="UP000315783"/>
    </source>
</evidence>
<dbReference type="Pfam" id="PF23658">
    <property type="entry name" value="PDZ_CPAF_rel"/>
    <property type="match status" value="1"/>
</dbReference>
<proteinExistence type="predicted"/>
<feature type="domain" description="Tail specific protease" evidence="2">
    <location>
        <begin position="391"/>
        <end position="567"/>
    </location>
</feature>